<dbReference type="Pfam" id="PF09362">
    <property type="entry name" value="DUF1996"/>
    <property type="match status" value="1"/>
</dbReference>
<dbReference type="InterPro" id="IPR018535">
    <property type="entry name" value="DUF1996"/>
</dbReference>
<evidence type="ECO:0000259" key="3">
    <source>
        <dbReference type="Pfam" id="PF09362"/>
    </source>
</evidence>
<dbReference type="AlphaFoldDB" id="A0AAE0II78"/>
<evidence type="ECO:0000256" key="1">
    <source>
        <dbReference type="SAM" id="MobiDB-lite"/>
    </source>
</evidence>
<feature type="signal peptide" evidence="2">
    <location>
        <begin position="1"/>
        <end position="18"/>
    </location>
</feature>
<dbReference type="PANTHER" id="PTHR43662">
    <property type="match status" value="1"/>
</dbReference>
<feature type="domain" description="DUF1996" evidence="3">
    <location>
        <begin position="34"/>
        <end position="291"/>
    </location>
</feature>
<reference evidence="4" key="2">
    <citation type="submission" date="2023-06" db="EMBL/GenBank/DDBJ databases">
        <authorList>
            <consortium name="Lawrence Berkeley National Laboratory"/>
            <person name="Haridas S."/>
            <person name="Hensen N."/>
            <person name="Bonometti L."/>
            <person name="Westerberg I."/>
            <person name="Brannstrom I.O."/>
            <person name="Guillou S."/>
            <person name="Cros-Aarteil S."/>
            <person name="Calhoun S."/>
            <person name="Kuo A."/>
            <person name="Mondo S."/>
            <person name="Pangilinan J."/>
            <person name="Riley R."/>
            <person name="Labutti K."/>
            <person name="Andreopoulos B."/>
            <person name="Lipzen A."/>
            <person name="Chen C."/>
            <person name="Yanf M."/>
            <person name="Daum C."/>
            <person name="Ng V."/>
            <person name="Clum A."/>
            <person name="Steindorff A."/>
            <person name="Ohm R."/>
            <person name="Martin F."/>
            <person name="Silar P."/>
            <person name="Natvig D."/>
            <person name="Lalanne C."/>
            <person name="Gautier V."/>
            <person name="Ament-Velasquez S.L."/>
            <person name="Kruys A."/>
            <person name="Hutchinson M.I."/>
            <person name="Powell A.J."/>
            <person name="Barry K."/>
            <person name="Miller A.N."/>
            <person name="Grigoriev I.V."/>
            <person name="Debuchy R."/>
            <person name="Gladieux P."/>
            <person name="Thoren M.H."/>
            <person name="Johannesson H."/>
        </authorList>
    </citation>
    <scope>NUCLEOTIDE SEQUENCE</scope>
    <source>
        <strain evidence="4">CBS 118394</strain>
    </source>
</reference>
<keyword evidence="5" id="KW-1185">Reference proteome</keyword>
<dbReference type="PANTHER" id="PTHR43662:SF7">
    <property type="entry name" value="DUF1996 DOMAIN-CONTAINING PROTEIN"/>
    <property type="match status" value="1"/>
</dbReference>
<name>A0AAE0II78_9PEZI</name>
<protein>
    <recommendedName>
        <fullName evidence="3">DUF1996 domain-containing protein</fullName>
    </recommendedName>
</protein>
<comment type="caution">
    <text evidence="4">The sequence shown here is derived from an EMBL/GenBank/DDBJ whole genome shotgun (WGS) entry which is preliminary data.</text>
</comment>
<organism evidence="4 5">
    <name type="scientific">Apodospora peruviana</name>
    <dbReference type="NCBI Taxonomy" id="516989"/>
    <lineage>
        <taxon>Eukaryota</taxon>
        <taxon>Fungi</taxon>
        <taxon>Dikarya</taxon>
        <taxon>Ascomycota</taxon>
        <taxon>Pezizomycotina</taxon>
        <taxon>Sordariomycetes</taxon>
        <taxon>Sordariomycetidae</taxon>
        <taxon>Sordariales</taxon>
        <taxon>Lasiosphaeriaceae</taxon>
        <taxon>Apodospora</taxon>
    </lineage>
</organism>
<proteinExistence type="predicted"/>
<evidence type="ECO:0000313" key="4">
    <source>
        <dbReference type="EMBL" id="KAK3325585.1"/>
    </source>
</evidence>
<gene>
    <name evidence="4" type="ORF">B0H66DRAFT_129495</name>
</gene>
<dbReference type="EMBL" id="JAUEDM010000002">
    <property type="protein sequence ID" value="KAK3325585.1"/>
    <property type="molecule type" value="Genomic_DNA"/>
</dbReference>
<evidence type="ECO:0000313" key="5">
    <source>
        <dbReference type="Proteomes" id="UP001283341"/>
    </source>
</evidence>
<sequence>MRINLSLAVLAAASGADAFWRMECRGRLSLARIDPLVSPGEVAAHAHAIHGSSGFSEKANYEDLLKGDCTSCAVTQDKSAYWTPAMYFKHANGDYQDVPQVGGMLAYYFLNKDDGNPGGGIKAFPEDFRMIAGDTLRRNYTISGQDASQPDPEKSRWASLGQTKQTDLAQRALGYNCLNYDKQAEGSLYRHYLPDKAYLDANCIQGVRIEIMFPSCWDGKNTDSPDHRSHVAYPDLVMTGSCPPGFPVKLPGLFYETIWDTHAFAGVEGEFVIANGDVNGFGYHADFMNGWEVPFLQKAVDQCTNLSGRIEDCSLFDIQTEDEQRMCTIDAPSALSAEKVAGLIGNALPGNVKIQYGPGPATAKNPGSATVPVDVPTVTYSEGHSATGSSYTQGLIFHELSTSVGVDAQAQPTSVGVNAQAQPATTPAPEPPADDGKYEIVRTEYVTSGDVVNMIIIKEAVEYITVTTTTVTATVGGAKARRGAHLHRHGRRHRL</sequence>
<feature type="region of interest" description="Disordered" evidence="1">
    <location>
        <begin position="142"/>
        <end position="161"/>
    </location>
</feature>
<evidence type="ECO:0000256" key="2">
    <source>
        <dbReference type="SAM" id="SignalP"/>
    </source>
</evidence>
<reference evidence="4" key="1">
    <citation type="journal article" date="2023" name="Mol. Phylogenet. Evol.">
        <title>Genome-scale phylogeny and comparative genomics of the fungal order Sordariales.</title>
        <authorList>
            <person name="Hensen N."/>
            <person name="Bonometti L."/>
            <person name="Westerberg I."/>
            <person name="Brannstrom I.O."/>
            <person name="Guillou S."/>
            <person name="Cros-Aarteil S."/>
            <person name="Calhoun S."/>
            <person name="Haridas S."/>
            <person name="Kuo A."/>
            <person name="Mondo S."/>
            <person name="Pangilinan J."/>
            <person name="Riley R."/>
            <person name="LaButti K."/>
            <person name="Andreopoulos B."/>
            <person name="Lipzen A."/>
            <person name="Chen C."/>
            <person name="Yan M."/>
            <person name="Daum C."/>
            <person name="Ng V."/>
            <person name="Clum A."/>
            <person name="Steindorff A."/>
            <person name="Ohm R.A."/>
            <person name="Martin F."/>
            <person name="Silar P."/>
            <person name="Natvig D.O."/>
            <person name="Lalanne C."/>
            <person name="Gautier V."/>
            <person name="Ament-Velasquez S.L."/>
            <person name="Kruys A."/>
            <person name="Hutchinson M.I."/>
            <person name="Powell A.J."/>
            <person name="Barry K."/>
            <person name="Miller A.N."/>
            <person name="Grigoriev I.V."/>
            <person name="Debuchy R."/>
            <person name="Gladieux P."/>
            <person name="Hiltunen Thoren M."/>
            <person name="Johannesson H."/>
        </authorList>
    </citation>
    <scope>NUCLEOTIDE SEQUENCE</scope>
    <source>
        <strain evidence="4">CBS 118394</strain>
    </source>
</reference>
<dbReference type="Proteomes" id="UP001283341">
    <property type="component" value="Unassembled WGS sequence"/>
</dbReference>
<keyword evidence="2" id="KW-0732">Signal</keyword>
<accession>A0AAE0II78</accession>
<feature type="region of interest" description="Disordered" evidence="1">
    <location>
        <begin position="415"/>
        <end position="436"/>
    </location>
</feature>
<feature type="chain" id="PRO_5042244918" description="DUF1996 domain-containing protein" evidence="2">
    <location>
        <begin position="19"/>
        <end position="495"/>
    </location>
</feature>